<dbReference type="InterPro" id="IPR036869">
    <property type="entry name" value="J_dom_sf"/>
</dbReference>
<dbReference type="InterPro" id="IPR051425">
    <property type="entry name" value="Formin_Homology"/>
</dbReference>
<dbReference type="AlphaFoldDB" id="A0A7S3L7J0"/>
<dbReference type="EMBL" id="HBIM01008459">
    <property type="protein sequence ID" value="CAE0409543.1"/>
    <property type="molecule type" value="Transcribed_RNA"/>
</dbReference>
<feature type="region of interest" description="Disordered" evidence="1">
    <location>
        <begin position="123"/>
        <end position="173"/>
    </location>
</feature>
<evidence type="ECO:0000313" key="3">
    <source>
        <dbReference type="EMBL" id="CAE0409543.1"/>
    </source>
</evidence>
<feature type="domain" description="PH" evidence="2">
    <location>
        <begin position="178"/>
        <end position="290"/>
    </location>
</feature>
<feature type="compositionally biased region" description="Basic and acidic residues" evidence="1">
    <location>
        <begin position="527"/>
        <end position="548"/>
    </location>
</feature>
<sequence>MSEQTFEDKLAIQLMECAILVKKGERSNPLVLDTLEKLRSFCDVGGGGAMERRYSNASATSNSNTATTTVTKPHVSARPLNAVLGKMIGKVAGEEVKKTPEQKAMTSQKNAARVKADLVAEIQNGDNPHNQSGGSSWLPHFGLGGSHSEDAPKQQSTAAPHPAKVRPEFQRPSNPKSALIANGWIEQQRRSKMRTVWKDVLASLVEGRKPGEETTLWIQRQILNSQGVAELEALHQIPVKWLQDVSFMDFSTDNRFSLRVYNLNEDFVFRCPRDPAAAENWVMTLRSAKDSAVRKKGDVPPAPMRRNPSVNKDPHQDEKKSPDIPARRSPPEGPPAPASATSAPPTARPPGPAEPTPPAPPPPHQQEPPPPPKKLSVKEMRALAHGAGISTIGMERGELERIAASLVAQQRAPPRPAPAKSPEPQVDPTEEHRRQEGLPEAEHRRKLSDARGTHEVDEEALKAAAAKEAERKQQEEEHQRVMAERVRAQQEAMRKQKDEEERKRLAYERQMREEEEMRRRAAQQHAEQQRRHQEEALRLQQEAYRRQQEAWQQQQAEEERRRRMAEEQHAEQRRQQEEAYRRQQQWQQQQQQQPPHSAPPQWHHPQQPPPFGGFPGQPPQPPPNGFHGSPPSPADDKYAQMAAQQDDNTSIQHIKHAILIHWALQPPQRQGLRQIEDLITSIHTVFPPAFGVPGHEYFQKWKAIAPSEVDDEDKIEKKVKKLRFFLHPDKLPKDLNSDQSFMCRMLWDVTSDALELHKKKKEELSWIHQ</sequence>
<dbReference type="Gene3D" id="1.10.287.110">
    <property type="entry name" value="DnaJ domain"/>
    <property type="match status" value="1"/>
</dbReference>
<reference evidence="3" key="1">
    <citation type="submission" date="2021-01" db="EMBL/GenBank/DDBJ databases">
        <authorList>
            <person name="Corre E."/>
            <person name="Pelletier E."/>
            <person name="Niang G."/>
            <person name="Scheremetjew M."/>
            <person name="Finn R."/>
            <person name="Kale V."/>
            <person name="Holt S."/>
            <person name="Cochrane G."/>
            <person name="Meng A."/>
            <person name="Brown T."/>
            <person name="Cohen L."/>
        </authorList>
    </citation>
    <scope>NUCLEOTIDE SEQUENCE</scope>
    <source>
        <strain evidence="3">CCMP127</strain>
    </source>
</reference>
<dbReference type="PANTHER" id="PTHR45725">
    <property type="entry name" value="FORMIN HOMOLOGY 2 FAMILY MEMBER"/>
    <property type="match status" value="1"/>
</dbReference>
<dbReference type="PANTHER" id="PTHR45725:SF1">
    <property type="entry name" value="DISHEVELLED ASSOCIATED ACTIVATOR OF MORPHOGENESIS, ISOFORM D"/>
    <property type="match status" value="1"/>
</dbReference>
<feature type="compositionally biased region" description="Low complexity" evidence="1">
    <location>
        <begin position="582"/>
        <end position="605"/>
    </location>
</feature>
<proteinExistence type="predicted"/>
<gene>
    <name evidence="3" type="ORF">ACOF00016_LOCUS7183</name>
</gene>
<dbReference type="PROSITE" id="PS50003">
    <property type="entry name" value="PH_DOMAIN"/>
    <property type="match status" value="1"/>
</dbReference>
<feature type="compositionally biased region" description="Basic and acidic residues" evidence="1">
    <location>
        <begin position="557"/>
        <end position="581"/>
    </location>
</feature>
<feature type="compositionally biased region" description="Pro residues" evidence="1">
    <location>
        <begin position="346"/>
        <end position="373"/>
    </location>
</feature>
<feature type="compositionally biased region" description="Basic and acidic residues" evidence="1">
    <location>
        <begin position="429"/>
        <end position="519"/>
    </location>
</feature>
<dbReference type="InterPro" id="IPR001849">
    <property type="entry name" value="PH_domain"/>
</dbReference>
<name>A0A7S3L7J0_9STRA</name>
<feature type="compositionally biased region" description="Polar residues" evidence="1">
    <location>
        <begin position="124"/>
        <end position="135"/>
    </location>
</feature>
<protein>
    <recommendedName>
        <fullName evidence="2">PH domain-containing protein</fullName>
    </recommendedName>
</protein>
<feature type="region of interest" description="Disordered" evidence="1">
    <location>
        <begin position="289"/>
        <end position="648"/>
    </location>
</feature>
<evidence type="ECO:0000256" key="1">
    <source>
        <dbReference type="SAM" id="MobiDB-lite"/>
    </source>
</evidence>
<feature type="compositionally biased region" description="Basic and acidic residues" evidence="1">
    <location>
        <begin position="312"/>
        <end position="330"/>
    </location>
</feature>
<feature type="compositionally biased region" description="Basic and acidic residues" evidence="1">
    <location>
        <begin position="289"/>
        <end position="298"/>
    </location>
</feature>
<organism evidence="3">
    <name type="scientific">Amphora coffeiformis</name>
    <dbReference type="NCBI Taxonomy" id="265554"/>
    <lineage>
        <taxon>Eukaryota</taxon>
        <taxon>Sar</taxon>
        <taxon>Stramenopiles</taxon>
        <taxon>Ochrophyta</taxon>
        <taxon>Bacillariophyta</taxon>
        <taxon>Bacillariophyceae</taxon>
        <taxon>Bacillariophycidae</taxon>
        <taxon>Thalassiophysales</taxon>
        <taxon>Catenulaceae</taxon>
        <taxon>Amphora</taxon>
    </lineage>
</organism>
<feature type="compositionally biased region" description="Pro residues" evidence="1">
    <location>
        <begin position="606"/>
        <end position="624"/>
    </location>
</feature>
<evidence type="ECO:0000259" key="2">
    <source>
        <dbReference type="PROSITE" id="PS50003"/>
    </source>
</evidence>
<accession>A0A7S3L7J0</accession>